<dbReference type="FunCoup" id="A0A5G2QJP9">
    <property type="interactions" value="3"/>
</dbReference>
<feature type="compositionally biased region" description="Basic and acidic residues" evidence="2">
    <location>
        <begin position="656"/>
        <end position="679"/>
    </location>
</feature>
<dbReference type="GO" id="GO:0071007">
    <property type="term" value="C:U2-type catalytic step 2 spliceosome"/>
    <property type="evidence" value="ECO:0000318"/>
    <property type="project" value="GO_Central"/>
</dbReference>
<dbReference type="GO" id="GO:0036002">
    <property type="term" value="F:pre-mRNA binding"/>
    <property type="evidence" value="ECO:0000318"/>
    <property type="project" value="GO_Central"/>
</dbReference>
<evidence type="ECO:0000313" key="3">
    <source>
        <dbReference type="Ensembl" id="ENSSSCP00000062277.1"/>
    </source>
</evidence>
<dbReference type="GO" id="GO:0017070">
    <property type="term" value="F:U6 snRNA binding"/>
    <property type="evidence" value="ECO:0000318"/>
    <property type="project" value="GO_Central"/>
</dbReference>
<dbReference type="InParanoid" id="A0A5G2QJP9"/>
<dbReference type="GO" id="GO:0000974">
    <property type="term" value="C:Prp19 complex"/>
    <property type="evidence" value="ECO:0000318"/>
    <property type="project" value="GO_Central"/>
</dbReference>
<dbReference type="InterPro" id="IPR039171">
    <property type="entry name" value="Cwc2/Slt11"/>
</dbReference>
<evidence type="ECO:0000256" key="2">
    <source>
        <dbReference type="SAM" id="MobiDB-lite"/>
    </source>
</evidence>
<feature type="compositionally biased region" description="Polar residues" evidence="2">
    <location>
        <begin position="557"/>
        <end position="586"/>
    </location>
</feature>
<accession>A0A5G2QJP9</accession>
<name>A0A5G2QJP9_PIG</name>
<protein>
    <submittedName>
        <fullName evidence="3">Uncharacterized protein</fullName>
    </submittedName>
</protein>
<proteinExistence type="predicted"/>
<organism evidence="3 4">
    <name type="scientific">Sus scrofa</name>
    <name type="common">Pig</name>
    <dbReference type="NCBI Taxonomy" id="9823"/>
    <lineage>
        <taxon>Eukaryota</taxon>
        <taxon>Metazoa</taxon>
        <taxon>Chordata</taxon>
        <taxon>Craniata</taxon>
        <taxon>Vertebrata</taxon>
        <taxon>Euteleostomi</taxon>
        <taxon>Mammalia</taxon>
        <taxon>Eutheria</taxon>
        <taxon>Laurasiatheria</taxon>
        <taxon>Artiodactyla</taxon>
        <taxon>Suina</taxon>
        <taxon>Suidae</taxon>
        <taxon>Sus</taxon>
    </lineage>
</organism>
<dbReference type="GO" id="GO:0071006">
    <property type="term" value="C:U2-type catalytic step 1 spliceosome"/>
    <property type="evidence" value="ECO:0000318"/>
    <property type="project" value="GO_Central"/>
</dbReference>
<feature type="compositionally biased region" description="Low complexity" evidence="2">
    <location>
        <begin position="699"/>
        <end position="733"/>
    </location>
</feature>
<keyword evidence="1" id="KW-0694">RNA-binding</keyword>
<reference evidence="3" key="2">
    <citation type="journal article" date="2020" name="Gigascience">
        <title>An improved pig reference genome sequence to enable pig genetics and genomics research.</title>
        <authorList>
            <person name="Warr A."/>
            <person name="Affara N."/>
            <person name="Aken B."/>
            <person name="Beiki H."/>
            <person name="Bickhart D.M."/>
            <person name="Billis K."/>
            <person name="Chow W."/>
            <person name="Eory L."/>
            <person name="Finlayson H.A."/>
            <person name="Flicek P."/>
            <person name="Giron C.G."/>
            <person name="Griffin D.K."/>
            <person name="Hall R."/>
            <person name="Hannum G."/>
            <person name="Hourlier T."/>
            <person name="Howe K."/>
            <person name="Hume D.A."/>
            <person name="Izuogu O."/>
            <person name="Kim K."/>
            <person name="Koren S."/>
            <person name="Liu H."/>
            <person name="Manchanda N."/>
            <person name="Martin F.J."/>
            <person name="Nonneman D.J."/>
            <person name="O'Connor R.E."/>
            <person name="Phillippy A.M."/>
            <person name="Rohrer G.A."/>
            <person name="Rosen B.D."/>
            <person name="Rund L.A."/>
            <person name="Sargent C.A."/>
            <person name="Schook L.B."/>
            <person name="Schroeder S.G."/>
            <person name="Schwartz A.S."/>
            <person name="Skinner B.M."/>
            <person name="Talbot R."/>
            <person name="Tseng E."/>
            <person name="Tuggle C.K."/>
            <person name="Watson M."/>
            <person name="Smith T.P.L."/>
            <person name="Archibald A.L."/>
        </authorList>
    </citation>
    <scope>NUCLEOTIDE SEQUENCE [LARGE SCALE GENOMIC DNA]</scope>
    <source>
        <strain evidence="3">Duroc</strain>
    </source>
</reference>
<dbReference type="PaxDb" id="9823-ENSSSCP00000013256"/>
<feature type="compositionally biased region" description="Acidic residues" evidence="2">
    <location>
        <begin position="633"/>
        <end position="655"/>
    </location>
</feature>
<dbReference type="PANTHER" id="PTHR14089">
    <property type="entry name" value="PRE-MRNA-SPLICING FACTOR RBM22"/>
    <property type="match status" value="1"/>
</dbReference>
<dbReference type="AlphaFoldDB" id="A0A5G2QJP9"/>
<evidence type="ECO:0000313" key="4">
    <source>
        <dbReference type="Proteomes" id="UP000008227"/>
    </source>
</evidence>
<feature type="compositionally biased region" description="Polar residues" evidence="2">
    <location>
        <begin position="748"/>
        <end position="788"/>
    </location>
</feature>
<feature type="compositionally biased region" description="Polar residues" evidence="2">
    <location>
        <begin position="829"/>
        <end position="846"/>
    </location>
</feature>
<reference evidence="4" key="1">
    <citation type="submission" date="2009-11" db="EMBL/GenBank/DDBJ databases">
        <authorList>
            <consortium name="Porcine genome sequencing project"/>
        </authorList>
    </citation>
    <scope>NUCLEOTIDE SEQUENCE [LARGE SCALE GENOMIC DNA]</scope>
    <source>
        <strain evidence="4">Duroc</strain>
    </source>
</reference>
<reference evidence="3" key="4">
    <citation type="submission" date="2025-09" db="UniProtKB">
        <authorList>
            <consortium name="Ensembl"/>
        </authorList>
    </citation>
    <scope>IDENTIFICATION</scope>
</reference>
<feature type="compositionally biased region" description="Basic and acidic residues" evidence="2">
    <location>
        <begin position="621"/>
        <end position="632"/>
    </location>
</feature>
<dbReference type="Proteomes" id="UP000008227">
    <property type="component" value="Chromosome X"/>
</dbReference>
<dbReference type="Ensembl" id="ENSSSCT00000086086.1">
    <property type="protein sequence ID" value="ENSSSCP00000062277.1"/>
    <property type="gene ID" value="ENSSSCG00000044442.1"/>
</dbReference>
<sequence length="1151" mass="128818">MEFEKRLMETEQHWTLSASERYVMDSHMERDGMDSAAASGMHLMGEEKHQEKNRCETYMTDSDSEPCMMDSDSKRYGLVSASMKCLVDTKTFQLSTDTERHWMDSWSERRKMDLDSESLCMASNSVKYMMKAENCQRGSDLERFQMGLRSESERCWTDSEIQQLDFYRYWDHSRRYQCRSRFQGSSRRCHDDLQKHWDKFEEHHIDTDFEKHRVTSENKRYQNKFESERHHMEMERKQCLIQSENERLQMDDERGKYLINSDGEKEQNEAQRLGARRKDNRPQGFWRPIFLSPACGQGKETEEQHFVQQIDNRIISRIQLVRYPSDDKTVRFKEVAPTLSDKQNSRKKLKEKHSHNLFIDPNTFVDNKHHKNASHKISVCKSCHTGYRYQQIFQSSRSEMNPIHLISAEDYTSEVSTPVYHPTSLSSWSSVHPNTHRNNIYTLDTGAQACSKCFVGISNSSFHKCLMNTDDDSDPDCPLHLQISLDSKYSLSPKSIRHRKTSRDYPLSRSLDPKHPVGIRCPLHWKDSKYSLGSTSYLHYESCSALQNLMGSTITRTFPMNPQNNMDHRSTSGPDNVINTSSTSGLESRGKFNLTAKFENDTNLDDETKLTSTGNLKDKANVKDKPLVKDDTDHEDETDSEDEEDHKDETDPEDENIAKDKKDPKDRSDPDDTDPKDSNAENDAGTNNGSDASGDADPANGADSNCNDNSNNGTDSNSEPDSNNYNITNNDANIKYSTDSEEDKHTNISDNVSGLDNGVNQDCTADSDNGTNPNYTSGLQNGTGLDYTSGSSNGNNGPGLQNIRPIPRSPGSSNNGSGPSINGLDLNNKPYSNYNSRPSNATSHNAALSPDKDADSIHETKPISAAGHNYTAIPNCGSNLDYVPGFTHAVGSNFAVSPNYITRNSFAASISSTASTLNVIDTSNTTSCIGTISPTYTTGTSCASDTNHDPRFTHVIGSNFVINPTYDSINTHNVCNSTSTRNINNISEPELEINSSSSILNIVCGNDPIIFVGTNYISTPEKLTTHKFSNPSKLDRNYAVFDDHKFGACLNDYAGSMDSASLKHATDSKDVLDTEESGFLKDFSEVQNPIGIKDPASLNFHSNSNIPLPSFDIIVEAEPPDVVKFAIPSGAVNQFFKSTLTGSSTTLSEVA</sequence>
<reference evidence="3" key="3">
    <citation type="submission" date="2025-08" db="UniProtKB">
        <authorList>
            <consortium name="Ensembl"/>
        </authorList>
    </citation>
    <scope>IDENTIFICATION</scope>
</reference>
<feature type="region of interest" description="Disordered" evidence="2">
    <location>
        <begin position="621"/>
        <end position="857"/>
    </location>
</feature>
<dbReference type="GeneTree" id="ENSGT00390000002792"/>
<feature type="region of interest" description="Disordered" evidence="2">
    <location>
        <begin position="557"/>
        <end position="588"/>
    </location>
</feature>
<keyword evidence="4" id="KW-1185">Reference proteome</keyword>
<evidence type="ECO:0000256" key="1">
    <source>
        <dbReference type="ARBA" id="ARBA00022884"/>
    </source>
</evidence>
<feature type="compositionally biased region" description="Low complexity" evidence="2">
    <location>
        <begin position="802"/>
        <end position="823"/>
    </location>
</feature>
<dbReference type="Bgee" id="ENSSSCG00000044442">
    <property type="expression patterns" value="Expressed in longissimus thoracis muscle"/>
</dbReference>
<dbReference type="PANTHER" id="PTHR14089:SF19">
    <property type="entry name" value="TESTIS EXPRESSED GENE 16"/>
    <property type="match status" value="1"/>
</dbReference>